<proteinExistence type="predicted"/>
<evidence type="ECO:0000313" key="2">
    <source>
        <dbReference type="Proteomes" id="UP000320722"/>
    </source>
</evidence>
<sequence>MNSYRKTTNRYSNRVKAQKTHVRRGSFVLIPMLCLILALAVVGQILKQSQVEAKQLKQQQYLLQASSLGDAAAQRAVRRMIQDTDYDGETWKVEIESMGKVNPGEVVIKVEKNRQMEDSHIITTESSYPADDIYRVRVIRKWPFTVKSQNSEK</sequence>
<dbReference type="AlphaFoldDB" id="A0A517WM76"/>
<reference evidence="1 2" key="1">
    <citation type="submission" date="2019-02" db="EMBL/GenBank/DDBJ databases">
        <title>Deep-cultivation of Planctomycetes and their phenomic and genomic characterization uncovers novel biology.</title>
        <authorList>
            <person name="Wiegand S."/>
            <person name="Jogler M."/>
            <person name="Boedeker C."/>
            <person name="Pinto D."/>
            <person name="Vollmers J."/>
            <person name="Rivas-Marin E."/>
            <person name="Kohn T."/>
            <person name="Peeters S.H."/>
            <person name="Heuer A."/>
            <person name="Rast P."/>
            <person name="Oberbeckmann S."/>
            <person name="Bunk B."/>
            <person name="Jeske O."/>
            <person name="Meyerdierks A."/>
            <person name="Storesund J.E."/>
            <person name="Kallscheuer N."/>
            <person name="Luecker S."/>
            <person name="Lage O.M."/>
            <person name="Pohl T."/>
            <person name="Merkel B.J."/>
            <person name="Hornburger P."/>
            <person name="Mueller R.-W."/>
            <person name="Bruemmer F."/>
            <person name="Labrenz M."/>
            <person name="Spormann A.M."/>
            <person name="Op den Camp H."/>
            <person name="Overmann J."/>
            <person name="Amann R."/>
            <person name="Jetten M.S.M."/>
            <person name="Mascher T."/>
            <person name="Medema M.H."/>
            <person name="Devos D.P."/>
            <person name="Kaster A.-K."/>
            <person name="Ovreas L."/>
            <person name="Rohde M."/>
            <person name="Galperin M.Y."/>
            <person name="Jogler C."/>
        </authorList>
    </citation>
    <scope>NUCLEOTIDE SEQUENCE [LARGE SCALE GENOMIC DNA]</scope>
    <source>
        <strain evidence="1 2">V6</strain>
    </source>
</reference>
<name>A0A517WM76_9PLAN</name>
<dbReference type="Proteomes" id="UP000320722">
    <property type="component" value="Chromosome"/>
</dbReference>
<protein>
    <submittedName>
        <fullName evidence="1">Uncharacterized protein</fullName>
    </submittedName>
</protein>
<accession>A0A517WM76</accession>
<gene>
    <name evidence="1" type="ORF">V6x_61110</name>
</gene>
<dbReference type="EMBL" id="CP036347">
    <property type="protein sequence ID" value="QDU06359.1"/>
    <property type="molecule type" value="Genomic_DNA"/>
</dbReference>
<evidence type="ECO:0000313" key="1">
    <source>
        <dbReference type="EMBL" id="QDU06359.1"/>
    </source>
</evidence>
<organism evidence="1 2">
    <name type="scientific">Gimesia chilikensis</name>
    <dbReference type="NCBI Taxonomy" id="2605989"/>
    <lineage>
        <taxon>Bacteria</taxon>
        <taxon>Pseudomonadati</taxon>
        <taxon>Planctomycetota</taxon>
        <taxon>Planctomycetia</taxon>
        <taxon>Planctomycetales</taxon>
        <taxon>Planctomycetaceae</taxon>
        <taxon>Gimesia</taxon>
    </lineage>
</organism>